<name>I2F8I6_9BACT</name>
<protein>
    <submittedName>
        <fullName evidence="7">ABC-type multidrug transport system, permease component</fullName>
    </submittedName>
</protein>
<dbReference type="GO" id="GO:0140359">
    <property type="term" value="F:ABC-type transporter activity"/>
    <property type="evidence" value="ECO:0007669"/>
    <property type="project" value="InterPro"/>
</dbReference>
<dbReference type="GO" id="GO:0016020">
    <property type="term" value="C:membrane"/>
    <property type="evidence" value="ECO:0007669"/>
    <property type="project" value="UniProtKB-SubCell"/>
</dbReference>
<dbReference type="HOGENOM" id="CLU_039483_0_0_0"/>
<feature type="domain" description="ABC transmembrane type-2" evidence="6">
    <location>
        <begin position="146"/>
        <end position="379"/>
    </location>
</feature>
<evidence type="ECO:0000313" key="8">
    <source>
        <dbReference type="Proteomes" id="UP000002881"/>
    </source>
</evidence>
<dbReference type="EMBL" id="CP003532">
    <property type="protein sequence ID" value="AFK08239.1"/>
    <property type="molecule type" value="Genomic_DNA"/>
</dbReference>
<comment type="subcellular location">
    <subcellularLocation>
        <location evidence="1">Membrane</location>
        <topology evidence="1">Multi-pass membrane protein</topology>
    </subcellularLocation>
</comment>
<dbReference type="AlphaFoldDB" id="I2F8I6"/>
<dbReference type="eggNOG" id="COG0842">
    <property type="taxonomic scope" value="Bacteria"/>
</dbReference>
<evidence type="ECO:0000256" key="2">
    <source>
        <dbReference type="ARBA" id="ARBA00022692"/>
    </source>
</evidence>
<accession>I2F8I6</accession>
<dbReference type="InterPro" id="IPR052902">
    <property type="entry name" value="ABC-2_transporter"/>
</dbReference>
<evidence type="ECO:0000256" key="5">
    <source>
        <dbReference type="SAM" id="Phobius"/>
    </source>
</evidence>
<feature type="transmembrane region" description="Helical" evidence="5">
    <location>
        <begin position="235"/>
        <end position="261"/>
    </location>
</feature>
<feature type="transmembrane region" description="Helical" evidence="5">
    <location>
        <begin position="353"/>
        <end position="378"/>
    </location>
</feature>
<evidence type="ECO:0000259" key="6">
    <source>
        <dbReference type="PROSITE" id="PS51012"/>
    </source>
</evidence>
<dbReference type="Proteomes" id="UP000002881">
    <property type="component" value="Chromosome"/>
</dbReference>
<feature type="transmembrane region" description="Helical" evidence="5">
    <location>
        <begin position="273"/>
        <end position="295"/>
    </location>
</feature>
<feature type="transmembrane region" description="Helical" evidence="5">
    <location>
        <begin position="21"/>
        <end position="44"/>
    </location>
</feature>
<evidence type="ECO:0000256" key="4">
    <source>
        <dbReference type="ARBA" id="ARBA00023136"/>
    </source>
</evidence>
<keyword evidence="8" id="KW-1185">Reference proteome</keyword>
<organism evidence="7 8">
    <name type="scientific">Mesotoga prima MesG1.Ag.4.2</name>
    <dbReference type="NCBI Taxonomy" id="660470"/>
    <lineage>
        <taxon>Bacteria</taxon>
        <taxon>Thermotogati</taxon>
        <taxon>Thermotogota</taxon>
        <taxon>Thermotogae</taxon>
        <taxon>Kosmotogales</taxon>
        <taxon>Kosmotogaceae</taxon>
        <taxon>Mesotoga</taxon>
    </lineage>
</organism>
<dbReference type="STRING" id="660470.Theba_2639"/>
<dbReference type="PANTHER" id="PTHR43027:SF2">
    <property type="entry name" value="TRANSPORT PERMEASE PROTEIN"/>
    <property type="match status" value="1"/>
</dbReference>
<sequence length="387" mass="43669" precursor="true">MSRIWNFTSGLFKSEIREFQVMFWSFIFPLILYFILTSVFGSLYGDDTQGISFRVGIVREESLSGLGMILDEVIEDISSENGPFVKKEYGSIDEALIDLKEGKQDIVLVIPEGTSAKIASAAVLQTGEVALLVHYVSGKDSSSIASNVLSEIINEVNLEIRRQSGGEYVDVVTEAKTVSAREEKPFDYREYIFPGVALMMILSVALFNSPIGLIQYRVSGVNKKLYTTPLKPFEYFAGHFAKLIFTMLISLTLLYLIATFVYNVRGPILDIRFILTLLFSMVVTISFGLMIASFSKKLSTVTVLGQTLYQLMMFLGGLYFPVFDLPWGIRWLVYALPTTYLVELSRRVMGYQFAPVSLFWLILVPIIWTAFSTVIFVINFKKVMGYE</sequence>
<dbReference type="InterPro" id="IPR047817">
    <property type="entry name" value="ABC2_TM_bact-type"/>
</dbReference>
<dbReference type="InterPro" id="IPR013525">
    <property type="entry name" value="ABC2_TM"/>
</dbReference>
<keyword evidence="4 5" id="KW-0472">Membrane</keyword>
<dbReference type="RefSeq" id="WP_014731946.1">
    <property type="nucleotide sequence ID" value="NC_017934.1"/>
</dbReference>
<dbReference type="KEGG" id="mpg:Theba_2639"/>
<dbReference type="PANTHER" id="PTHR43027">
    <property type="entry name" value="DOXORUBICIN RESISTANCE ABC TRANSPORTER PERMEASE PROTEIN DRRC-RELATED"/>
    <property type="match status" value="1"/>
</dbReference>
<feature type="transmembrane region" description="Helical" evidence="5">
    <location>
        <begin position="307"/>
        <end position="333"/>
    </location>
</feature>
<evidence type="ECO:0000256" key="1">
    <source>
        <dbReference type="ARBA" id="ARBA00004141"/>
    </source>
</evidence>
<gene>
    <name evidence="7" type="ORF">Theba_2639</name>
</gene>
<feature type="transmembrane region" description="Helical" evidence="5">
    <location>
        <begin position="191"/>
        <end position="214"/>
    </location>
</feature>
<evidence type="ECO:0000313" key="7">
    <source>
        <dbReference type="EMBL" id="AFK08239.1"/>
    </source>
</evidence>
<dbReference type="GeneID" id="87108338"/>
<dbReference type="Gene3D" id="3.40.1710.10">
    <property type="entry name" value="abc type-2 transporter like domain"/>
    <property type="match status" value="1"/>
</dbReference>
<evidence type="ECO:0000256" key="3">
    <source>
        <dbReference type="ARBA" id="ARBA00022989"/>
    </source>
</evidence>
<keyword evidence="3 5" id="KW-1133">Transmembrane helix</keyword>
<proteinExistence type="predicted"/>
<keyword evidence="2 5" id="KW-0812">Transmembrane</keyword>
<reference evidence="7 8" key="1">
    <citation type="journal article" date="2012" name="Genome Biol. Evol.">
        <title>Genome Sequence of the Mesophilic Thermotogales Bacterium Mesotoga prima MesG1.Ag.4.2 Reveals the Largest Thermotogales Genome To Date.</title>
        <authorList>
            <person name="Zhaxybayeva O."/>
            <person name="Swithers K.S."/>
            <person name="Foght J."/>
            <person name="Green A.G."/>
            <person name="Bruce D."/>
            <person name="Detter C."/>
            <person name="Han S."/>
            <person name="Teshima H."/>
            <person name="Han J."/>
            <person name="Woyke T."/>
            <person name="Pitluck S."/>
            <person name="Nolan M."/>
            <person name="Ivanova N."/>
            <person name="Pati A."/>
            <person name="Land M.L."/>
            <person name="Dlutek M."/>
            <person name="Doolittle W.F."/>
            <person name="Noll K.M."/>
            <person name="Nesbo C.L."/>
        </authorList>
    </citation>
    <scope>NUCLEOTIDE SEQUENCE [LARGE SCALE GENOMIC DNA]</scope>
    <source>
        <strain evidence="8">mesG1.Ag.4.2</strain>
    </source>
</reference>
<dbReference type="Pfam" id="PF12698">
    <property type="entry name" value="ABC2_membrane_3"/>
    <property type="match status" value="1"/>
</dbReference>
<dbReference type="PROSITE" id="PS51012">
    <property type="entry name" value="ABC_TM2"/>
    <property type="match status" value="1"/>
</dbReference>